<name>A0ABS3UK52_9ACTN</name>
<comment type="caution">
    <text evidence="3">The sequence shown here is derived from an EMBL/GenBank/DDBJ whole genome shotgun (WGS) entry which is preliminary data.</text>
</comment>
<dbReference type="EMBL" id="JAGFNS010000010">
    <property type="protein sequence ID" value="MBO3739164.1"/>
    <property type="molecule type" value="Genomic_DNA"/>
</dbReference>
<dbReference type="RefSeq" id="WP_208468326.1">
    <property type="nucleotide sequence ID" value="NZ_JAGFNS010000010.1"/>
</dbReference>
<dbReference type="Proteomes" id="UP000679690">
    <property type="component" value="Unassembled WGS sequence"/>
</dbReference>
<evidence type="ECO:0000313" key="3">
    <source>
        <dbReference type="EMBL" id="MBO3739164.1"/>
    </source>
</evidence>
<keyword evidence="4" id="KW-1185">Reference proteome</keyword>
<feature type="region of interest" description="Disordered" evidence="1">
    <location>
        <begin position="1"/>
        <end position="23"/>
    </location>
</feature>
<dbReference type="InterPro" id="IPR024983">
    <property type="entry name" value="CHAT_dom"/>
</dbReference>
<reference evidence="3 4" key="1">
    <citation type="submission" date="2021-03" db="EMBL/GenBank/DDBJ databases">
        <title>Actinoplanes flavus sp. nov., a novel actinomycete isolated from Coconut Palm rhizosphere soil.</title>
        <authorList>
            <person name="Luo X."/>
        </authorList>
    </citation>
    <scope>NUCLEOTIDE SEQUENCE [LARGE SCALE GENOMIC DNA]</scope>
    <source>
        <strain evidence="3 4">NEAU-H7</strain>
    </source>
</reference>
<protein>
    <submittedName>
        <fullName evidence="3">CHAT domain-containing protein</fullName>
    </submittedName>
</protein>
<feature type="domain" description="CHAT" evidence="2">
    <location>
        <begin position="288"/>
        <end position="371"/>
    </location>
</feature>
<sequence>MTRPVSMRARLNADDSPLATPARPAIDLQGTTAPDGEVVQFPPEAAHVLQTIPERTALLCVTPSYRDGHSFFKLTWFFDGEPDQTRMSELPLHTRPDETVADIMRGRRWKRSYQRLAMWWRDKLRVTDWLERLAASAAKSDGAPIRLVVLDLTDFQIPWELHYSDRTRRWLGAEIEVMRWTTIFDFARYARFAAQSGTCTGGVLALETPDIARATGSVLAELLQPYRSVPVRDVISLLTRLNDENLHVGLVMLRCHGAYRSEDGDFCLGGKTIGTYEIDYPAMPLLDRFPAVVLLNACDSGIPRPAGSNSFVATQSFAELFLRRGAYSVIATLGEISIDYSHDFAYELLDSYDREQRITEILLRRRRNAAKKVAQRIPDTREDADYNDFFQGFGYVYFGHPETTLRLTSPAAAAHHE</sequence>
<evidence type="ECO:0000256" key="1">
    <source>
        <dbReference type="SAM" id="MobiDB-lite"/>
    </source>
</evidence>
<accession>A0ABS3UK52</accession>
<organism evidence="3 4">
    <name type="scientific">Actinoplanes flavus</name>
    <dbReference type="NCBI Taxonomy" id="2820290"/>
    <lineage>
        <taxon>Bacteria</taxon>
        <taxon>Bacillati</taxon>
        <taxon>Actinomycetota</taxon>
        <taxon>Actinomycetes</taxon>
        <taxon>Micromonosporales</taxon>
        <taxon>Micromonosporaceae</taxon>
        <taxon>Actinoplanes</taxon>
    </lineage>
</organism>
<gene>
    <name evidence="3" type="ORF">J5X75_16680</name>
</gene>
<dbReference type="Pfam" id="PF12770">
    <property type="entry name" value="CHAT"/>
    <property type="match status" value="1"/>
</dbReference>
<proteinExistence type="predicted"/>
<evidence type="ECO:0000313" key="4">
    <source>
        <dbReference type="Proteomes" id="UP000679690"/>
    </source>
</evidence>
<evidence type="ECO:0000259" key="2">
    <source>
        <dbReference type="Pfam" id="PF12770"/>
    </source>
</evidence>